<dbReference type="SUPFAM" id="SSF53383">
    <property type="entry name" value="PLP-dependent transferases"/>
    <property type="match status" value="1"/>
</dbReference>
<name>A0A089ZQ64_9PSED</name>
<keyword evidence="3" id="KW-0808">Transferase</keyword>
<evidence type="ECO:0000313" key="4">
    <source>
        <dbReference type="Proteomes" id="UP000029499"/>
    </source>
</evidence>
<evidence type="ECO:0000256" key="1">
    <source>
        <dbReference type="ARBA" id="ARBA00022898"/>
    </source>
</evidence>
<dbReference type="Proteomes" id="UP000029499">
    <property type="component" value="Chromosome"/>
</dbReference>
<dbReference type="InterPro" id="IPR015421">
    <property type="entry name" value="PyrdxlP-dep_Trfase_major"/>
</dbReference>
<gene>
    <name evidence="3" type="ORF">LT40_06550</name>
</gene>
<dbReference type="InterPro" id="IPR015424">
    <property type="entry name" value="PyrdxlP-dep_Trfase"/>
</dbReference>
<dbReference type="PANTHER" id="PTHR43092:SF6">
    <property type="entry name" value="BLR1280 PROTEIN"/>
    <property type="match status" value="1"/>
</dbReference>
<keyword evidence="1" id="KW-0663">Pyridoxal phosphate</keyword>
<dbReference type="KEGG" id="prh:LT40_06550"/>
<feature type="domain" description="Aminotransferase class V" evidence="2">
    <location>
        <begin position="50"/>
        <end position="372"/>
    </location>
</feature>
<sequence>MPCVTQSPAELAMDETFWTDVAARYPRDDGPINLDGGYFGRMSQGVVSAYEDAIRQVNRSNSVHVRQHFDKHEADAIRQQLAELMGVPAGELTFARSASEALYSLIRNYKHLQPGDQVLISDLDYGSVQGAFDWLQQARGVELVRLVHEHPASYEGLLQTYRRAFATHPRLKLMALTHVTHRTGLVMPIKVIAAEARAHGIDVILDGAHSLGQMEVDLDDLGIELAGFNLQKWIGAPLSLGVIHVRRERLADFSPDMGNPSYPADDIRCLTPYGTPNVPALMSLPTVFAEHQALGGWPVKGARLRYLRDLWLTPARTLPGIEVLTPDDPRLSCCIASFRFRGVEDQQGKIDQLLAQFDIFTVARDGSACGPCIRVTPGINTTPADMHALVEALTVMSR</sequence>
<dbReference type="PANTHER" id="PTHR43092">
    <property type="entry name" value="L-CYSTEINE DESULFHYDRASE"/>
    <property type="match status" value="1"/>
</dbReference>
<keyword evidence="3" id="KW-0032">Aminotransferase</keyword>
<dbReference type="HOGENOM" id="CLU_003433_3_3_6"/>
<accession>A0A089ZQ64</accession>
<dbReference type="Gene3D" id="3.40.640.10">
    <property type="entry name" value="Type I PLP-dependent aspartate aminotransferase-like (Major domain)"/>
    <property type="match status" value="1"/>
</dbReference>
<dbReference type="RefSeq" id="WP_043187866.1">
    <property type="nucleotide sequence ID" value="NZ_CP009533.1"/>
</dbReference>
<dbReference type="eggNOG" id="COG0520">
    <property type="taxonomic scope" value="Bacteria"/>
</dbReference>
<dbReference type="InterPro" id="IPR000192">
    <property type="entry name" value="Aminotrans_V_dom"/>
</dbReference>
<evidence type="ECO:0000259" key="2">
    <source>
        <dbReference type="Pfam" id="PF00266"/>
    </source>
</evidence>
<dbReference type="EMBL" id="CP009533">
    <property type="protein sequence ID" value="AIS17086.1"/>
    <property type="molecule type" value="Genomic_DNA"/>
</dbReference>
<proteinExistence type="predicted"/>
<evidence type="ECO:0000313" key="3">
    <source>
        <dbReference type="EMBL" id="AIS17086.1"/>
    </source>
</evidence>
<dbReference type="Pfam" id="PF00266">
    <property type="entry name" value="Aminotran_5"/>
    <property type="match status" value="1"/>
</dbReference>
<dbReference type="STRING" id="216142.LT40_06550"/>
<dbReference type="AlphaFoldDB" id="A0A089ZQ64"/>
<reference evidence="3 4" key="1">
    <citation type="journal article" date="2015" name="J. Biotechnol.">
        <title>Complete genome sequence of Pseudomonas rhizosphaerae IH5T (=DSM 16299T), a phosphate-solubilizing rhizobacterium for bacterial biofertilizer.</title>
        <authorList>
            <person name="Kwak Y."/>
            <person name="Jung B.K."/>
            <person name="Shin J.H."/>
        </authorList>
    </citation>
    <scope>NUCLEOTIDE SEQUENCE [LARGE SCALE GENOMIC DNA]</scope>
    <source>
        <strain evidence="3">DSM 16299</strain>
    </source>
</reference>
<dbReference type="OrthoDB" id="9764293at2"/>
<protein>
    <submittedName>
        <fullName evidence="3">Class V aminotransferase</fullName>
    </submittedName>
</protein>
<dbReference type="InterPro" id="IPR015422">
    <property type="entry name" value="PyrdxlP-dep_Trfase_small"/>
</dbReference>
<keyword evidence="4" id="KW-1185">Reference proteome</keyword>
<dbReference type="GO" id="GO:0008483">
    <property type="term" value="F:transaminase activity"/>
    <property type="evidence" value="ECO:0007669"/>
    <property type="project" value="UniProtKB-KW"/>
</dbReference>
<organism evidence="3 4">
    <name type="scientific">Pseudomonas rhizosphaerae</name>
    <dbReference type="NCBI Taxonomy" id="216142"/>
    <lineage>
        <taxon>Bacteria</taxon>
        <taxon>Pseudomonadati</taxon>
        <taxon>Pseudomonadota</taxon>
        <taxon>Gammaproteobacteria</taxon>
        <taxon>Pseudomonadales</taxon>
        <taxon>Pseudomonadaceae</taxon>
        <taxon>Pseudomonas</taxon>
    </lineage>
</organism>
<dbReference type="Gene3D" id="3.90.1150.10">
    <property type="entry name" value="Aspartate Aminotransferase, domain 1"/>
    <property type="match status" value="1"/>
</dbReference>